<dbReference type="EMBL" id="CAJVQB010022314">
    <property type="protein sequence ID" value="CAG8799268.1"/>
    <property type="molecule type" value="Genomic_DNA"/>
</dbReference>
<evidence type="ECO:0000313" key="2">
    <source>
        <dbReference type="Proteomes" id="UP000789901"/>
    </source>
</evidence>
<name>A0ABN7VTV1_GIGMA</name>
<dbReference type="Proteomes" id="UP000789901">
    <property type="component" value="Unassembled WGS sequence"/>
</dbReference>
<evidence type="ECO:0000313" key="1">
    <source>
        <dbReference type="EMBL" id="CAG8799268.1"/>
    </source>
</evidence>
<comment type="caution">
    <text evidence="1">The sequence shown here is derived from an EMBL/GenBank/DDBJ whole genome shotgun (WGS) entry which is preliminary data.</text>
</comment>
<organism evidence="1 2">
    <name type="scientific">Gigaspora margarita</name>
    <dbReference type="NCBI Taxonomy" id="4874"/>
    <lineage>
        <taxon>Eukaryota</taxon>
        <taxon>Fungi</taxon>
        <taxon>Fungi incertae sedis</taxon>
        <taxon>Mucoromycota</taxon>
        <taxon>Glomeromycotina</taxon>
        <taxon>Glomeromycetes</taxon>
        <taxon>Diversisporales</taxon>
        <taxon>Gigasporaceae</taxon>
        <taxon>Gigaspora</taxon>
    </lineage>
</organism>
<keyword evidence="2" id="KW-1185">Reference proteome</keyword>
<reference evidence="1 2" key="1">
    <citation type="submission" date="2021-06" db="EMBL/GenBank/DDBJ databases">
        <authorList>
            <person name="Kallberg Y."/>
            <person name="Tangrot J."/>
            <person name="Rosling A."/>
        </authorList>
    </citation>
    <scope>NUCLEOTIDE SEQUENCE [LARGE SCALE GENOMIC DNA]</scope>
    <source>
        <strain evidence="1 2">120-4 pot B 10/14</strain>
    </source>
</reference>
<sequence>MILFVYCYFKFQWVNNSYKEVFLVTGVSKATIARVLSEFSKTGTVISSEHGYQCPEVLDTNYVKAIQDLILFANQNSITLSFRILVLDLSELGFLTIEISMGNKSDSSDSEEDDN</sequence>
<protein>
    <submittedName>
        <fullName evidence="1">17776_t:CDS:1</fullName>
    </submittedName>
</protein>
<accession>A0ABN7VTV1</accession>
<gene>
    <name evidence="1" type="ORF">GMARGA_LOCUS22758</name>
</gene>
<proteinExistence type="predicted"/>